<gene>
    <name evidence="2" type="ORF">AS594_19745</name>
</gene>
<feature type="region of interest" description="Disordered" evidence="1">
    <location>
        <begin position="136"/>
        <end position="166"/>
    </location>
</feature>
<keyword evidence="3" id="KW-1185">Reference proteome</keyword>
<proteinExistence type="predicted"/>
<organism evidence="2 3">
    <name type="scientific">Streptomyces agglomeratus</name>
    <dbReference type="NCBI Taxonomy" id="285458"/>
    <lineage>
        <taxon>Bacteria</taxon>
        <taxon>Bacillati</taxon>
        <taxon>Actinomycetota</taxon>
        <taxon>Actinomycetes</taxon>
        <taxon>Kitasatosporales</taxon>
        <taxon>Streptomycetaceae</taxon>
        <taxon>Streptomyces</taxon>
    </lineage>
</organism>
<comment type="caution">
    <text evidence="2">The sequence shown here is derived from an EMBL/GenBank/DDBJ whole genome shotgun (WGS) entry which is preliminary data.</text>
</comment>
<feature type="compositionally biased region" description="Basic and acidic residues" evidence="1">
    <location>
        <begin position="153"/>
        <end position="166"/>
    </location>
</feature>
<evidence type="ECO:0000313" key="3">
    <source>
        <dbReference type="Proteomes" id="UP000095759"/>
    </source>
</evidence>
<dbReference type="EMBL" id="MEHJ01000001">
    <property type="protein sequence ID" value="OEJ26388.1"/>
    <property type="molecule type" value="Genomic_DNA"/>
</dbReference>
<name>A0A1E5PA38_9ACTN</name>
<reference evidence="2 3" key="1">
    <citation type="submission" date="2016-08" db="EMBL/GenBank/DDBJ databases">
        <title>Complete genome sequence of Streptomyces agglomeratus strain 6-3-2, a novel anti-MRSA actinomycete isolated from Wuli of Tebit, China.</title>
        <authorList>
            <person name="Chen X."/>
        </authorList>
    </citation>
    <scope>NUCLEOTIDE SEQUENCE [LARGE SCALE GENOMIC DNA]</scope>
    <source>
        <strain evidence="2 3">6-3-2</strain>
    </source>
</reference>
<sequence length="230" mass="23927">MDVLGLSAVPVRGYDGAPGHLVGDGAAVVAPHDVQAEVEPGGDPGGGQDIAVVDEQDVRVDPHGGEQALEMPGRRPVRGRGAAVEVARGSQDVPAGADGDHAGAGAYEGEGGLEVLGQHALLVDRAELVRRGDHDGVGGGQGLGAELDGDGEVGVRTDRARRPDGTRHDLVEGFARRVLRTAEDAVRDTEFEGEQPVEREDDHAVRHGAVLPVHRPRLLTVPNWLAGIDL</sequence>
<dbReference type="Proteomes" id="UP000095759">
    <property type="component" value="Unassembled WGS sequence"/>
</dbReference>
<accession>A0A1E5PA38</accession>
<protein>
    <submittedName>
        <fullName evidence="2">Uncharacterized protein</fullName>
    </submittedName>
</protein>
<evidence type="ECO:0000256" key="1">
    <source>
        <dbReference type="SAM" id="MobiDB-lite"/>
    </source>
</evidence>
<dbReference type="AlphaFoldDB" id="A0A1E5PA38"/>
<evidence type="ECO:0000313" key="2">
    <source>
        <dbReference type="EMBL" id="OEJ26388.1"/>
    </source>
</evidence>